<feature type="domain" description="Solute-binding protein family 3/N-terminal" evidence="2">
    <location>
        <begin position="28"/>
        <end position="251"/>
    </location>
</feature>
<dbReference type="Proteomes" id="UP000050554">
    <property type="component" value="Unassembled WGS sequence"/>
</dbReference>
<gene>
    <name evidence="3" type="ORF">ALO47_02336</name>
</gene>
<dbReference type="InterPro" id="IPR001638">
    <property type="entry name" value="Solute-binding_3/MltF_N"/>
</dbReference>
<dbReference type="Pfam" id="PF00497">
    <property type="entry name" value="SBP_bac_3"/>
    <property type="match status" value="1"/>
</dbReference>
<name>A0A0P9YQG7_PSESI</name>
<organism evidence="3 4">
    <name type="scientific">Pseudomonas syringae pv. ribicola</name>
    <dbReference type="NCBI Taxonomy" id="55398"/>
    <lineage>
        <taxon>Bacteria</taxon>
        <taxon>Pseudomonadati</taxon>
        <taxon>Pseudomonadota</taxon>
        <taxon>Gammaproteobacteria</taxon>
        <taxon>Pseudomonadales</taxon>
        <taxon>Pseudomonadaceae</taxon>
        <taxon>Pseudomonas</taxon>
    </lineage>
</organism>
<dbReference type="EMBL" id="LJRF01000076">
    <property type="protein sequence ID" value="KPY48773.1"/>
    <property type="molecule type" value="Genomic_DNA"/>
</dbReference>
<evidence type="ECO:0000256" key="1">
    <source>
        <dbReference type="SAM" id="SignalP"/>
    </source>
</evidence>
<dbReference type="Gene3D" id="3.40.190.10">
    <property type="entry name" value="Periplasmic binding protein-like II"/>
    <property type="match status" value="2"/>
</dbReference>
<protein>
    <submittedName>
        <fullName evidence="3">ABC-type amino acid transport, signal transduction system, periplasmic component/domain protein</fullName>
    </submittedName>
</protein>
<dbReference type="PANTHER" id="PTHR38834:SF3">
    <property type="entry name" value="SOLUTE-BINDING PROTEIN FAMILY 3_N-TERMINAL DOMAIN-CONTAINING PROTEIN"/>
    <property type="match status" value="1"/>
</dbReference>
<dbReference type="PANTHER" id="PTHR38834">
    <property type="entry name" value="PERIPLASMIC SUBSTRATE BINDING PROTEIN FAMILY 3"/>
    <property type="match status" value="1"/>
</dbReference>
<evidence type="ECO:0000313" key="3">
    <source>
        <dbReference type="EMBL" id="KPY48773.1"/>
    </source>
</evidence>
<proteinExistence type="predicted"/>
<dbReference type="RefSeq" id="WP_004883092.1">
    <property type="nucleotide sequence ID" value="NZ_LJRF01000076.1"/>
</dbReference>
<comment type="caution">
    <text evidence="3">The sequence shown here is derived from an EMBL/GenBank/DDBJ whole genome shotgun (WGS) entry which is preliminary data.</text>
</comment>
<dbReference type="SMART" id="SM00062">
    <property type="entry name" value="PBPb"/>
    <property type="match status" value="1"/>
</dbReference>
<dbReference type="PATRIC" id="fig|55398.3.peg.2962"/>
<feature type="signal peptide" evidence="1">
    <location>
        <begin position="1"/>
        <end position="22"/>
    </location>
</feature>
<evidence type="ECO:0000259" key="2">
    <source>
        <dbReference type="SMART" id="SM00062"/>
    </source>
</evidence>
<reference evidence="3 4" key="1">
    <citation type="submission" date="2015-09" db="EMBL/GenBank/DDBJ databases">
        <title>Genome announcement of multiple Pseudomonas syringae strains.</title>
        <authorList>
            <person name="Thakur S."/>
            <person name="Wang P.W."/>
            <person name="Gong Y."/>
            <person name="Weir B.S."/>
            <person name="Guttman D.S."/>
        </authorList>
    </citation>
    <scope>NUCLEOTIDE SEQUENCE [LARGE SCALE GENOMIC DNA]</scope>
    <source>
        <strain evidence="3 4">ICMP3882</strain>
    </source>
</reference>
<feature type="chain" id="PRO_5006172610" evidence="1">
    <location>
        <begin position="23"/>
        <end position="251"/>
    </location>
</feature>
<sequence length="251" mass="27882">MLKRLFLALVGAGVLLSEVARAGVSSGYSMVLLTENYPPYNMAADGKNFAQDSNINGIAVDVVREMFKRAGVGYNLTLRFPWERVYKLALEKHGYGVFSTVRTPERENLFKWVGPIGPVDWVLLAPANSTVALSSLEQARGYRIGAYKGDAVAEHLALQGLDPVVMLRDQDNARKLVNGQIDLWATADPVGLYLAKQEGITDLKTVLRFHTAELYLALNKDTPQDVVDRLQAALDKMRDEGQLKKINDRYL</sequence>
<keyword evidence="1" id="KW-0732">Signal</keyword>
<accession>A0A0P9YQG7</accession>
<dbReference type="SUPFAM" id="SSF53850">
    <property type="entry name" value="Periplasmic binding protein-like II"/>
    <property type="match status" value="1"/>
</dbReference>
<dbReference type="AlphaFoldDB" id="A0A0P9YQG7"/>
<evidence type="ECO:0000313" key="4">
    <source>
        <dbReference type="Proteomes" id="UP000050554"/>
    </source>
</evidence>